<keyword evidence="3" id="KW-1185">Reference proteome</keyword>
<protein>
    <submittedName>
        <fullName evidence="2">Uncharacterized protein</fullName>
    </submittedName>
</protein>
<keyword evidence="1" id="KW-0472">Membrane</keyword>
<comment type="caution">
    <text evidence="2">The sequence shown here is derived from an EMBL/GenBank/DDBJ whole genome shotgun (WGS) entry which is preliminary data.</text>
</comment>
<evidence type="ECO:0000313" key="2">
    <source>
        <dbReference type="EMBL" id="OAT55633.1"/>
    </source>
</evidence>
<name>A0A1B7K698_9ENTR</name>
<evidence type="ECO:0000313" key="3">
    <source>
        <dbReference type="Proteomes" id="UP000078386"/>
    </source>
</evidence>
<dbReference type="RefSeq" id="WP_064541939.1">
    <property type="nucleotide sequence ID" value="NZ_LXEU01000015.1"/>
</dbReference>
<dbReference type="EMBL" id="LXEU01000015">
    <property type="protein sequence ID" value="OAT55633.1"/>
    <property type="molecule type" value="Genomic_DNA"/>
</dbReference>
<proteinExistence type="predicted"/>
<sequence>MLEKLYFWKGGGGGMSTLIRILVIFLIVMLLLCAGGGAYWYYYIKLPADESLAQQQQAADALKADIASVRSWYEKALEGADIKSGMHILDELYRAQIPLRVLHLRLKGIEYSCTLKACQLALEFEPGAIVTQPEINFFGKGYQPSFPIGKGKNSTGKTTSLIYNNMVVKVENNALLSAYKKGKPLELYACDEVISYIKTYNSMLSSGKGKSATGEIVYKSLPASSITDKAKRLSGQVKSYDMLSADWTMELKGGENNEVTEIDAQMALYKQAYREAFLIRKIETLKNGFKVSGGLVCKA</sequence>
<feature type="transmembrane region" description="Helical" evidence="1">
    <location>
        <begin position="21"/>
        <end position="42"/>
    </location>
</feature>
<keyword evidence="1" id="KW-0812">Transmembrane</keyword>
<dbReference type="AlphaFoldDB" id="A0A1B7K698"/>
<dbReference type="PATRIC" id="fig|1354264.4.peg.680"/>
<dbReference type="Proteomes" id="UP000078386">
    <property type="component" value="Unassembled WGS sequence"/>
</dbReference>
<gene>
    <name evidence="2" type="ORF">M989_00652</name>
</gene>
<organism evidence="2 3">
    <name type="scientific">Kluyvera georgiana ATCC 51603</name>
    <dbReference type="NCBI Taxonomy" id="1354264"/>
    <lineage>
        <taxon>Bacteria</taxon>
        <taxon>Pseudomonadati</taxon>
        <taxon>Pseudomonadota</taxon>
        <taxon>Gammaproteobacteria</taxon>
        <taxon>Enterobacterales</taxon>
        <taxon>Enterobacteriaceae</taxon>
        <taxon>Kluyvera</taxon>
    </lineage>
</organism>
<evidence type="ECO:0000256" key="1">
    <source>
        <dbReference type="SAM" id="Phobius"/>
    </source>
</evidence>
<keyword evidence="1" id="KW-1133">Transmembrane helix</keyword>
<reference evidence="2 3" key="1">
    <citation type="submission" date="2016-04" db="EMBL/GenBank/DDBJ databases">
        <title>ATOL: Assembling a taxonomically balanced genome-scale reconstruction of the evolutionary history of the Enterobacteriaceae.</title>
        <authorList>
            <person name="Plunkett G.III."/>
            <person name="Neeno-Eckwall E.C."/>
            <person name="Glasner J.D."/>
            <person name="Perna N.T."/>
        </authorList>
    </citation>
    <scope>NUCLEOTIDE SEQUENCE [LARGE SCALE GENOMIC DNA]</scope>
    <source>
        <strain evidence="2 3">ATCC 51603</strain>
    </source>
</reference>
<accession>A0A1B7K698</accession>